<feature type="transmembrane region" description="Helical" evidence="6">
    <location>
        <begin position="313"/>
        <end position="340"/>
    </location>
</feature>
<keyword evidence="4 6" id="KW-1133">Transmembrane helix</keyword>
<keyword evidence="5 6" id="KW-0472">Membrane</keyword>
<dbReference type="PANTHER" id="PTHR21716:SF15">
    <property type="entry name" value="TRANSPORT PROTEIN YRRI-RELATED"/>
    <property type="match status" value="1"/>
</dbReference>
<reference evidence="7" key="1">
    <citation type="journal article" date="2014" name="Int. J. Syst. Evol. Microbiol.">
        <title>Complete genome sequence of Corynebacterium casei LMG S-19264T (=DSM 44701T), isolated from a smear-ripened cheese.</title>
        <authorList>
            <consortium name="US DOE Joint Genome Institute (JGI-PGF)"/>
            <person name="Walter F."/>
            <person name="Albersmeier A."/>
            <person name="Kalinowski J."/>
            <person name="Ruckert C."/>
        </authorList>
    </citation>
    <scope>NUCLEOTIDE SEQUENCE</scope>
    <source>
        <strain evidence="7">JCM 14719</strain>
    </source>
</reference>
<proteinExistence type="inferred from homology"/>
<feature type="transmembrane region" description="Helical" evidence="6">
    <location>
        <begin position="216"/>
        <end position="235"/>
    </location>
</feature>
<evidence type="ECO:0000256" key="4">
    <source>
        <dbReference type="ARBA" id="ARBA00022989"/>
    </source>
</evidence>
<dbReference type="EMBL" id="BMOF01000049">
    <property type="protein sequence ID" value="GGK05932.1"/>
    <property type="molecule type" value="Genomic_DNA"/>
</dbReference>
<sequence length="355" mass="39805">MDGGKDARKGRWLLAAGVILLAVYLITLVMPVLSRVFSFLTTLAMPFVLAFIIAYLLHPLVRRFTRRRVPRPVAVILTYALFLAVATVAALRVTPEVLAQMRELARQLPQWAAAYQQWLDWFHLQVYQLPDGFRQGIAASIAQVETRTNQWMTSWLDGLEDRLKQAMVLFVAPFIAYYILRDFGRLKKTALEFVPRRHRRRVLRLLRDIDRTLGSYIRGQLLVCLVVGVLAYVGYRLIDLPYPLFLAAIVGVTNIIPYFGPILGMIPALLVAVTVSAKMALLVVVVNFTIQFIEGNIASPLIVGRTLHLHPLWIILALLAGGELGGIVGMIFAVPAFAVLKVLVQHAVMYAAVRR</sequence>
<evidence type="ECO:0000313" key="7">
    <source>
        <dbReference type="EMBL" id="GGK05932.1"/>
    </source>
</evidence>
<evidence type="ECO:0000256" key="2">
    <source>
        <dbReference type="ARBA" id="ARBA00009773"/>
    </source>
</evidence>
<organism evidence="7 8">
    <name type="scientific">Calditerricola satsumensis</name>
    <dbReference type="NCBI Taxonomy" id="373054"/>
    <lineage>
        <taxon>Bacteria</taxon>
        <taxon>Bacillati</taxon>
        <taxon>Bacillota</taxon>
        <taxon>Bacilli</taxon>
        <taxon>Bacillales</taxon>
        <taxon>Bacillaceae</taxon>
        <taxon>Calditerricola</taxon>
    </lineage>
</organism>
<dbReference type="PANTHER" id="PTHR21716">
    <property type="entry name" value="TRANSMEMBRANE PROTEIN"/>
    <property type="match status" value="1"/>
</dbReference>
<comment type="caution">
    <text evidence="7">The sequence shown here is derived from an EMBL/GenBank/DDBJ whole genome shotgun (WGS) entry which is preliminary data.</text>
</comment>
<evidence type="ECO:0000313" key="8">
    <source>
        <dbReference type="Proteomes" id="UP000637720"/>
    </source>
</evidence>
<accession>A0A8J3BA98</accession>
<dbReference type="InterPro" id="IPR002549">
    <property type="entry name" value="AI-2E-like"/>
</dbReference>
<comment type="subcellular location">
    <subcellularLocation>
        <location evidence="1">Membrane</location>
        <topology evidence="1">Multi-pass membrane protein</topology>
    </subcellularLocation>
</comment>
<dbReference type="AlphaFoldDB" id="A0A8J3BA98"/>
<dbReference type="GO" id="GO:0016020">
    <property type="term" value="C:membrane"/>
    <property type="evidence" value="ECO:0007669"/>
    <property type="project" value="UniProtKB-SubCell"/>
</dbReference>
<evidence type="ECO:0000256" key="1">
    <source>
        <dbReference type="ARBA" id="ARBA00004141"/>
    </source>
</evidence>
<dbReference type="Proteomes" id="UP000637720">
    <property type="component" value="Unassembled WGS sequence"/>
</dbReference>
<dbReference type="Pfam" id="PF01594">
    <property type="entry name" value="AI-2E_transport"/>
    <property type="match status" value="1"/>
</dbReference>
<comment type="similarity">
    <text evidence="2">Belongs to the autoinducer-2 exporter (AI-2E) (TC 2.A.86) family.</text>
</comment>
<evidence type="ECO:0000256" key="3">
    <source>
        <dbReference type="ARBA" id="ARBA00022692"/>
    </source>
</evidence>
<protein>
    <submittedName>
        <fullName evidence="7">UPF0118 membrane protein YrrI</fullName>
    </submittedName>
</protein>
<keyword evidence="3 6" id="KW-0812">Transmembrane</keyword>
<gene>
    <name evidence="7" type="primary">yrrI</name>
    <name evidence="7" type="ORF">GCM10007043_19950</name>
</gene>
<name>A0A8J3BA98_9BACI</name>
<evidence type="ECO:0000256" key="6">
    <source>
        <dbReference type="SAM" id="Phobius"/>
    </source>
</evidence>
<feature type="transmembrane region" description="Helical" evidence="6">
    <location>
        <begin position="266"/>
        <end position="293"/>
    </location>
</feature>
<feature type="transmembrane region" description="Helical" evidence="6">
    <location>
        <begin position="163"/>
        <end position="180"/>
    </location>
</feature>
<feature type="transmembrane region" description="Helical" evidence="6">
    <location>
        <begin position="73"/>
        <end position="93"/>
    </location>
</feature>
<keyword evidence="8" id="KW-1185">Reference proteome</keyword>
<feature type="transmembrane region" description="Helical" evidence="6">
    <location>
        <begin position="12"/>
        <end position="33"/>
    </location>
</feature>
<dbReference type="GO" id="GO:0055085">
    <property type="term" value="P:transmembrane transport"/>
    <property type="evidence" value="ECO:0007669"/>
    <property type="project" value="TreeGrafter"/>
</dbReference>
<feature type="transmembrane region" description="Helical" evidence="6">
    <location>
        <begin position="39"/>
        <end position="61"/>
    </location>
</feature>
<evidence type="ECO:0000256" key="5">
    <source>
        <dbReference type="ARBA" id="ARBA00023136"/>
    </source>
</evidence>
<dbReference type="RefSeq" id="WP_188817897.1">
    <property type="nucleotide sequence ID" value="NZ_BMOF01000049.1"/>
</dbReference>
<reference evidence="7" key="2">
    <citation type="submission" date="2020-09" db="EMBL/GenBank/DDBJ databases">
        <authorList>
            <person name="Sun Q."/>
            <person name="Ohkuma M."/>
        </authorList>
    </citation>
    <scope>NUCLEOTIDE SEQUENCE</scope>
    <source>
        <strain evidence="7">JCM 14719</strain>
    </source>
</reference>